<dbReference type="SUPFAM" id="SSF101898">
    <property type="entry name" value="NHL repeat"/>
    <property type="match status" value="1"/>
</dbReference>
<evidence type="ECO:0008006" key="5">
    <source>
        <dbReference type="Google" id="ProtNLM"/>
    </source>
</evidence>
<protein>
    <recommendedName>
        <fullName evidence="5">6-bladed beta-propeller</fullName>
    </recommendedName>
</protein>
<dbReference type="InterPro" id="IPR001258">
    <property type="entry name" value="NHL_repeat"/>
</dbReference>
<reference evidence="3 4" key="1">
    <citation type="journal article" date="2019" name="Nat. Microbiol.">
        <title>Mediterranean grassland soil C-N compound turnover is dependent on rainfall and depth, and is mediated by genomically divergent microorganisms.</title>
        <authorList>
            <person name="Diamond S."/>
            <person name="Andeer P.F."/>
            <person name="Li Z."/>
            <person name="Crits-Christoph A."/>
            <person name="Burstein D."/>
            <person name="Anantharaman K."/>
            <person name="Lane K.R."/>
            <person name="Thomas B.C."/>
            <person name="Pan C."/>
            <person name="Northen T.R."/>
            <person name="Banfield J.F."/>
        </authorList>
    </citation>
    <scope>NUCLEOTIDE SEQUENCE [LARGE SCALE GENOMIC DNA]</scope>
    <source>
        <strain evidence="3">NP_1</strain>
    </source>
</reference>
<dbReference type="Pfam" id="PF01436">
    <property type="entry name" value="NHL"/>
    <property type="match status" value="1"/>
</dbReference>
<comment type="caution">
    <text evidence="3">The sequence shown here is derived from an EMBL/GenBank/DDBJ whole genome shotgun (WGS) entry which is preliminary data.</text>
</comment>
<name>A0A537LK60_9BACT</name>
<evidence type="ECO:0000313" key="3">
    <source>
        <dbReference type="EMBL" id="TMJ08398.1"/>
    </source>
</evidence>
<organism evidence="3 4">
    <name type="scientific">Candidatus Segetimicrobium genomatis</name>
    <dbReference type="NCBI Taxonomy" id="2569760"/>
    <lineage>
        <taxon>Bacteria</taxon>
        <taxon>Bacillati</taxon>
        <taxon>Candidatus Sysuimicrobiota</taxon>
        <taxon>Candidatus Sysuimicrobiia</taxon>
        <taxon>Candidatus Sysuimicrobiales</taxon>
        <taxon>Candidatus Segetimicrobiaceae</taxon>
        <taxon>Candidatus Segetimicrobium</taxon>
    </lineage>
</organism>
<proteinExistence type="predicted"/>
<dbReference type="AlphaFoldDB" id="A0A537LK60"/>
<dbReference type="Gene3D" id="2.120.10.30">
    <property type="entry name" value="TolB, C-terminal domain"/>
    <property type="match status" value="1"/>
</dbReference>
<evidence type="ECO:0000313" key="4">
    <source>
        <dbReference type="Proteomes" id="UP000315217"/>
    </source>
</evidence>
<dbReference type="Proteomes" id="UP000315217">
    <property type="component" value="Unassembled WGS sequence"/>
</dbReference>
<evidence type="ECO:0000256" key="1">
    <source>
        <dbReference type="ARBA" id="ARBA00022737"/>
    </source>
</evidence>
<evidence type="ECO:0000256" key="2">
    <source>
        <dbReference type="PROSITE-ProRule" id="PRU00504"/>
    </source>
</evidence>
<dbReference type="EMBL" id="VBAI01000197">
    <property type="protein sequence ID" value="TMJ08398.1"/>
    <property type="molecule type" value="Genomic_DNA"/>
</dbReference>
<dbReference type="InterPro" id="IPR011042">
    <property type="entry name" value="6-blade_b-propeller_TolB-like"/>
</dbReference>
<feature type="repeat" description="NHL" evidence="2">
    <location>
        <begin position="7"/>
        <end position="49"/>
    </location>
</feature>
<sequence>MMGADWTTLGSQGAEVNQFNEPNGIFVDEAGRIFVADFGNRRVVRMDDMTGLNWITLRTPVSPRGIFVY</sequence>
<accession>A0A537LK60</accession>
<keyword evidence="1" id="KW-0677">Repeat</keyword>
<gene>
    <name evidence="3" type="ORF">E6G98_12240</name>
</gene>
<dbReference type="PROSITE" id="PS51125">
    <property type="entry name" value="NHL"/>
    <property type="match status" value="1"/>
</dbReference>